<dbReference type="AlphaFoldDB" id="A0A1U7NWZ0"/>
<proteinExistence type="predicted"/>
<dbReference type="SUPFAM" id="SSF52833">
    <property type="entry name" value="Thioredoxin-like"/>
    <property type="match status" value="1"/>
</dbReference>
<dbReference type="EMBL" id="MSTI01000100">
    <property type="protein sequence ID" value="OLV17448.1"/>
    <property type="molecule type" value="Genomic_DNA"/>
</dbReference>
<sequence length="87" mass="9417">MLLYKALWKHLESASLAYYKTGGSIRLSESGCLGSCSYGPSLCVYRQTQEGLEEGWFAAVDFPQAARLAQAVHDGAALPDEGKYGPE</sequence>
<dbReference type="InterPro" id="IPR036249">
    <property type="entry name" value="Thioredoxin-like_sf"/>
</dbReference>
<keyword evidence="2" id="KW-1185">Reference proteome</keyword>
<dbReference type="CDD" id="cd02980">
    <property type="entry name" value="TRX_Fd_family"/>
    <property type="match status" value="1"/>
</dbReference>
<protein>
    <recommendedName>
        <fullName evidence="3">Ferredoxin, 2Fe-2S</fullName>
    </recommendedName>
</protein>
<dbReference type="eggNOG" id="COG3411">
    <property type="taxonomic scope" value="Bacteria"/>
</dbReference>
<dbReference type="Gene3D" id="3.40.30.10">
    <property type="entry name" value="Glutaredoxin"/>
    <property type="match status" value="1"/>
</dbReference>
<name>A0A1U7NWZ0_9DEIO</name>
<reference evidence="1 2" key="1">
    <citation type="submission" date="2017-01" db="EMBL/GenBank/DDBJ databases">
        <title>Genome Analysis of Deinococcus marmoris KOPRI26562.</title>
        <authorList>
            <person name="Kim J.H."/>
            <person name="Oh H.-M."/>
        </authorList>
    </citation>
    <scope>NUCLEOTIDE SEQUENCE [LARGE SCALE GENOMIC DNA]</scope>
    <source>
        <strain evidence="1 2">KOPRI26562</strain>
    </source>
</reference>
<comment type="caution">
    <text evidence="1">The sequence shown here is derived from an EMBL/GenBank/DDBJ whole genome shotgun (WGS) entry which is preliminary data.</text>
</comment>
<evidence type="ECO:0008006" key="3">
    <source>
        <dbReference type="Google" id="ProtNLM"/>
    </source>
</evidence>
<gene>
    <name evidence="1" type="ORF">BOO71_0008842</name>
</gene>
<evidence type="ECO:0000313" key="2">
    <source>
        <dbReference type="Proteomes" id="UP000186607"/>
    </source>
</evidence>
<accession>A0A1U7NWZ0</accession>
<organism evidence="1 2">
    <name type="scientific">Deinococcus marmoris</name>
    <dbReference type="NCBI Taxonomy" id="249408"/>
    <lineage>
        <taxon>Bacteria</taxon>
        <taxon>Thermotogati</taxon>
        <taxon>Deinococcota</taxon>
        <taxon>Deinococci</taxon>
        <taxon>Deinococcales</taxon>
        <taxon>Deinococcaceae</taxon>
        <taxon>Deinococcus</taxon>
    </lineage>
</organism>
<evidence type="ECO:0000313" key="1">
    <source>
        <dbReference type="EMBL" id="OLV17448.1"/>
    </source>
</evidence>
<dbReference type="Proteomes" id="UP000186607">
    <property type="component" value="Unassembled WGS sequence"/>
</dbReference>
<dbReference type="STRING" id="249408.BOO71_0008842"/>